<dbReference type="InterPro" id="IPR012338">
    <property type="entry name" value="Beta-lactam/transpept-like"/>
</dbReference>
<dbReference type="SUPFAM" id="SSF56601">
    <property type="entry name" value="beta-lactamase/transpeptidase-like"/>
    <property type="match status" value="1"/>
</dbReference>
<dbReference type="GO" id="GO:0006508">
    <property type="term" value="P:proteolysis"/>
    <property type="evidence" value="ECO:0007669"/>
    <property type="project" value="InterPro"/>
</dbReference>
<proteinExistence type="predicted"/>
<name>X0SZI1_9ZZZZ</name>
<feature type="non-terminal residue" evidence="1">
    <location>
        <position position="1"/>
    </location>
</feature>
<protein>
    <recommendedName>
        <fullName evidence="2">D-alanyl-D-alanine carboxypeptidase</fullName>
    </recommendedName>
</protein>
<dbReference type="GO" id="GO:0004185">
    <property type="term" value="F:serine-type carboxypeptidase activity"/>
    <property type="evidence" value="ECO:0007669"/>
    <property type="project" value="InterPro"/>
</dbReference>
<dbReference type="AlphaFoldDB" id="X0SZI1"/>
<dbReference type="InterPro" id="IPR000667">
    <property type="entry name" value="Peptidase_S13"/>
</dbReference>
<evidence type="ECO:0008006" key="2">
    <source>
        <dbReference type="Google" id="ProtNLM"/>
    </source>
</evidence>
<organism evidence="1">
    <name type="scientific">marine sediment metagenome</name>
    <dbReference type="NCBI Taxonomy" id="412755"/>
    <lineage>
        <taxon>unclassified sequences</taxon>
        <taxon>metagenomes</taxon>
        <taxon>ecological metagenomes</taxon>
    </lineage>
</organism>
<reference evidence="1" key="1">
    <citation type="journal article" date="2014" name="Front. Microbiol.">
        <title>High frequency of phylogenetically diverse reductive dehalogenase-homologous genes in deep subseafloor sedimentary metagenomes.</title>
        <authorList>
            <person name="Kawai M."/>
            <person name="Futagami T."/>
            <person name="Toyoda A."/>
            <person name="Takaki Y."/>
            <person name="Nishi S."/>
            <person name="Hori S."/>
            <person name="Arai W."/>
            <person name="Tsubouchi T."/>
            <person name="Morono Y."/>
            <person name="Uchiyama I."/>
            <person name="Ito T."/>
            <person name="Fujiyama A."/>
            <person name="Inagaki F."/>
            <person name="Takami H."/>
        </authorList>
    </citation>
    <scope>NUCLEOTIDE SEQUENCE</scope>
    <source>
        <strain evidence="1">Expedition CK06-06</strain>
    </source>
</reference>
<dbReference type="Pfam" id="PF02113">
    <property type="entry name" value="Peptidase_S13"/>
    <property type="match status" value="1"/>
</dbReference>
<evidence type="ECO:0000313" key="1">
    <source>
        <dbReference type="EMBL" id="GAF86603.1"/>
    </source>
</evidence>
<gene>
    <name evidence="1" type="ORF">S01H1_30818</name>
</gene>
<comment type="caution">
    <text evidence="1">The sequence shown here is derived from an EMBL/GenBank/DDBJ whole genome shotgun (WGS) entry which is preliminary data.</text>
</comment>
<dbReference type="Gene3D" id="3.40.710.10">
    <property type="entry name" value="DD-peptidase/beta-lactamase superfamily"/>
    <property type="match status" value="1"/>
</dbReference>
<dbReference type="EMBL" id="BARS01018986">
    <property type="protein sequence ID" value="GAF86603.1"/>
    <property type="molecule type" value="Genomic_DNA"/>
</dbReference>
<sequence length="45" mass="5139">NVRALAGYMLDQSGRRIVVVFFVNHTKAASARTAMDKLLQWLYAR</sequence>
<accession>X0SZI1</accession>